<gene>
    <name evidence="14" type="ordered locus">Plabr_0405</name>
</gene>
<feature type="transmembrane region" description="Helical" evidence="12">
    <location>
        <begin position="179"/>
        <end position="196"/>
    </location>
</feature>
<dbReference type="GO" id="GO:0006508">
    <property type="term" value="P:proteolysis"/>
    <property type="evidence" value="ECO:0007669"/>
    <property type="project" value="UniProtKB-KW"/>
</dbReference>
<feature type="domain" description="Peptidase M50" evidence="13">
    <location>
        <begin position="131"/>
        <end position="192"/>
    </location>
</feature>
<proteinExistence type="inferred from homology"/>
<dbReference type="HOGENOM" id="CLU_080388_1_0_0"/>
<evidence type="ECO:0000256" key="6">
    <source>
        <dbReference type="ARBA" id="ARBA00022723"/>
    </source>
</evidence>
<dbReference type="GO" id="GO:0046872">
    <property type="term" value="F:metal ion binding"/>
    <property type="evidence" value="ECO:0007669"/>
    <property type="project" value="UniProtKB-KW"/>
</dbReference>
<evidence type="ECO:0000256" key="10">
    <source>
        <dbReference type="ARBA" id="ARBA00023049"/>
    </source>
</evidence>
<feature type="transmembrane region" description="Helical" evidence="12">
    <location>
        <begin position="98"/>
        <end position="123"/>
    </location>
</feature>
<dbReference type="AlphaFoldDB" id="F0SRH1"/>
<reference evidence="15" key="1">
    <citation type="submission" date="2011-02" db="EMBL/GenBank/DDBJ databases">
        <title>The complete genome of Planctomyces brasiliensis DSM 5305.</title>
        <authorList>
            <person name="Lucas S."/>
            <person name="Copeland A."/>
            <person name="Lapidus A."/>
            <person name="Bruce D."/>
            <person name="Goodwin L."/>
            <person name="Pitluck S."/>
            <person name="Kyrpides N."/>
            <person name="Mavromatis K."/>
            <person name="Pagani I."/>
            <person name="Ivanova N."/>
            <person name="Ovchinnikova G."/>
            <person name="Lu M."/>
            <person name="Detter J.C."/>
            <person name="Han C."/>
            <person name="Land M."/>
            <person name="Hauser L."/>
            <person name="Markowitz V."/>
            <person name="Cheng J.-F."/>
            <person name="Hugenholtz P."/>
            <person name="Woyke T."/>
            <person name="Wu D."/>
            <person name="Tindall B."/>
            <person name="Pomrenke H.G."/>
            <person name="Brambilla E."/>
            <person name="Klenk H.-P."/>
            <person name="Eisen J.A."/>
        </authorList>
    </citation>
    <scope>NUCLEOTIDE SEQUENCE [LARGE SCALE GENOMIC DNA]</scope>
    <source>
        <strain evidence="15">ATCC 49424 / DSM 5305 / JCM 21570 / NBRC 103401 / IFAM 1448</strain>
    </source>
</reference>
<accession>F0SRH1</accession>
<keyword evidence="15" id="KW-1185">Reference proteome</keyword>
<keyword evidence="4" id="KW-0645">Protease</keyword>
<evidence type="ECO:0000256" key="4">
    <source>
        <dbReference type="ARBA" id="ARBA00022670"/>
    </source>
</evidence>
<dbReference type="OrthoDB" id="166377at2"/>
<keyword evidence="5 12" id="KW-0812">Transmembrane</keyword>
<comment type="cofactor">
    <cofactor evidence="1">
        <name>Zn(2+)</name>
        <dbReference type="ChEBI" id="CHEBI:29105"/>
    </cofactor>
</comment>
<dbReference type="KEGG" id="pbs:Plabr_0405"/>
<dbReference type="Pfam" id="PF02163">
    <property type="entry name" value="Peptidase_M50"/>
    <property type="match status" value="2"/>
</dbReference>
<evidence type="ECO:0000256" key="12">
    <source>
        <dbReference type="SAM" id="Phobius"/>
    </source>
</evidence>
<dbReference type="EMBL" id="CP002546">
    <property type="protein sequence ID" value="ADY58032.1"/>
    <property type="molecule type" value="Genomic_DNA"/>
</dbReference>
<dbReference type="PANTHER" id="PTHR39188">
    <property type="entry name" value="MEMBRANE-ASSOCIATED ZINC METALLOPROTEASE M50B"/>
    <property type="match status" value="1"/>
</dbReference>
<evidence type="ECO:0000256" key="9">
    <source>
        <dbReference type="ARBA" id="ARBA00022989"/>
    </source>
</evidence>
<keyword evidence="9 12" id="KW-1133">Transmembrane helix</keyword>
<evidence type="ECO:0000259" key="13">
    <source>
        <dbReference type="Pfam" id="PF02163"/>
    </source>
</evidence>
<organism evidence="14 15">
    <name type="scientific">Rubinisphaera brasiliensis (strain ATCC 49424 / DSM 5305 / JCM 21570 / IAM 15109 / NBRC 103401 / IFAM 1448)</name>
    <name type="common">Planctomyces brasiliensis</name>
    <dbReference type="NCBI Taxonomy" id="756272"/>
    <lineage>
        <taxon>Bacteria</taxon>
        <taxon>Pseudomonadati</taxon>
        <taxon>Planctomycetota</taxon>
        <taxon>Planctomycetia</taxon>
        <taxon>Planctomycetales</taxon>
        <taxon>Planctomycetaceae</taxon>
        <taxon>Rubinisphaera</taxon>
    </lineage>
</organism>
<dbReference type="InterPro" id="IPR008915">
    <property type="entry name" value="Peptidase_M50"/>
</dbReference>
<feature type="transmembrane region" description="Helical" evidence="12">
    <location>
        <begin position="202"/>
        <end position="220"/>
    </location>
</feature>
<feature type="domain" description="Peptidase M50" evidence="13">
    <location>
        <begin position="48"/>
        <end position="122"/>
    </location>
</feature>
<feature type="transmembrane region" description="Helical" evidence="12">
    <location>
        <begin position="135"/>
        <end position="158"/>
    </location>
</feature>
<evidence type="ECO:0000256" key="5">
    <source>
        <dbReference type="ARBA" id="ARBA00022692"/>
    </source>
</evidence>
<comment type="similarity">
    <text evidence="3">Belongs to the peptidase M50B family.</text>
</comment>
<evidence type="ECO:0000256" key="11">
    <source>
        <dbReference type="ARBA" id="ARBA00023136"/>
    </source>
</evidence>
<dbReference type="RefSeq" id="WP_013626776.1">
    <property type="nucleotide sequence ID" value="NC_015174.1"/>
</dbReference>
<evidence type="ECO:0000313" key="15">
    <source>
        <dbReference type="Proteomes" id="UP000006860"/>
    </source>
</evidence>
<keyword evidence="7" id="KW-0378">Hydrolase</keyword>
<keyword evidence="11 12" id="KW-0472">Membrane</keyword>
<evidence type="ECO:0000256" key="3">
    <source>
        <dbReference type="ARBA" id="ARBA00007931"/>
    </source>
</evidence>
<protein>
    <submittedName>
        <fullName evidence="14">Peptidase M50</fullName>
    </submittedName>
</protein>
<dbReference type="STRING" id="756272.Plabr_0405"/>
<dbReference type="GO" id="GO:0008237">
    <property type="term" value="F:metallopeptidase activity"/>
    <property type="evidence" value="ECO:0007669"/>
    <property type="project" value="UniProtKB-KW"/>
</dbReference>
<evidence type="ECO:0000256" key="8">
    <source>
        <dbReference type="ARBA" id="ARBA00022833"/>
    </source>
</evidence>
<dbReference type="GO" id="GO:0016020">
    <property type="term" value="C:membrane"/>
    <property type="evidence" value="ECO:0007669"/>
    <property type="project" value="UniProtKB-SubCell"/>
</dbReference>
<dbReference type="PANTHER" id="PTHR39188:SF3">
    <property type="entry name" value="STAGE IV SPORULATION PROTEIN FB"/>
    <property type="match status" value="1"/>
</dbReference>
<dbReference type="eggNOG" id="COG1994">
    <property type="taxonomic scope" value="Bacteria"/>
</dbReference>
<evidence type="ECO:0000256" key="1">
    <source>
        <dbReference type="ARBA" id="ARBA00001947"/>
    </source>
</evidence>
<comment type="subcellular location">
    <subcellularLocation>
        <location evidence="2">Membrane</location>
        <topology evidence="2">Multi-pass membrane protein</topology>
    </subcellularLocation>
</comment>
<sequence length="224" mass="24834">MFGTVGQTPYDIEFSLFGIPSRVHPFFWAATVIFGWSLGRPDLVVIWVLCVFISILIHEMGHALLARAFGYDPHIVLHHFGGYAAYIPDGRLTPWKSIAISFAGPLAGFVFYAFLRLLIIGLWQADVKINDNVRFALGQLLFINLFWGLLNLLPVLPLDGGRISSELFGMWSRRNGEAWALRLGVAVGVGMAVFAMQSGDRYIAILFGILALLNFQALGARDGY</sequence>
<keyword evidence="10" id="KW-0482">Metalloprotease</keyword>
<evidence type="ECO:0000256" key="2">
    <source>
        <dbReference type="ARBA" id="ARBA00004141"/>
    </source>
</evidence>
<evidence type="ECO:0000313" key="14">
    <source>
        <dbReference type="EMBL" id="ADY58032.1"/>
    </source>
</evidence>
<feature type="transmembrane region" description="Helical" evidence="12">
    <location>
        <begin position="44"/>
        <end position="65"/>
    </location>
</feature>
<evidence type="ECO:0000256" key="7">
    <source>
        <dbReference type="ARBA" id="ARBA00022801"/>
    </source>
</evidence>
<dbReference type="Proteomes" id="UP000006860">
    <property type="component" value="Chromosome"/>
</dbReference>
<name>F0SRH1_RUBBR</name>
<keyword evidence="6" id="KW-0479">Metal-binding</keyword>
<keyword evidence="8" id="KW-0862">Zinc</keyword>